<feature type="domain" description="Solute-binding protein family 5" evidence="3">
    <location>
        <begin position="103"/>
        <end position="485"/>
    </location>
</feature>
<sequence>MKKQLLVLLGLMLVISMFLAACSGGDSADPEPGDDPGTENPGTDDNDDEGTKDDGASDSAQHLRVNIKTEPFSLHPGLANDTTSGSVLAQTFEGLTRIGQNGEPEPAMAENIETNDDQSVYTFTLRDAKWSNGDPVTAEDFAYAWKWALDPANESQYAYQLYYIKGAAAANSGEGSLDDVGIKVVDPKTLEVTLENPTPYFLELTAFYTYYPVHKATAEANADWHTNAGDQYVSNGPFVMTNWDHGNQITLEKNENYWDADTVKLQTVDMYMINEDATELSMYQGGELDWAGDPFGSVPVDAIPSLKDQGILNTKAITGVYWYQFNTTVEPFNNVNIRKAFTYALNRKAIVENITLGGEIPAMAIVPPSMFPENEKGYFEDNATDKAKEHLQMGLEELGLSDVSELPDITLSYNTDDTHAKIAQAVQQMWKEALGIEVGLENTEWQVYIDQLHSGDFQVGRMGWLGDFNDPINFLEIYRDADGGNNNTFWEDPNYKQLLIDSQTEKDAAAREAMLKEAEEIFMDQLPAAPVYFYTNVWLQAENLKDVVVSGLGDVQLKWAYFE</sequence>
<dbReference type="SUPFAM" id="SSF53850">
    <property type="entry name" value="Periplasmic binding protein-like II"/>
    <property type="match status" value="1"/>
</dbReference>
<dbReference type="PROSITE" id="PS51257">
    <property type="entry name" value="PROKAR_LIPOPROTEIN"/>
    <property type="match status" value="1"/>
</dbReference>
<keyword evidence="5" id="KW-1185">Reference proteome</keyword>
<comment type="caution">
    <text evidence="4">The sequence shown here is derived from an EMBL/GenBank/DDBJ whole genome shotgun (WGS) entry which is preliminary data.</text>
</comment>
<dbReference type="PANTHER" id="PTHR30290:SF79">
    <property type="entry name" value="DIPEPTIDE-BINDING PROTEIN DPPE"/>
    <property type="match status" value="1"/>
</dbReference>
<reference evidence="5" key="1">
    <citation type="journal article" date="2019" name="Int. J. Syst. Evol. Microbiol.">
        <title>The Global Catalogue of Microorganisms (GCM) 10K type strain sequencing project: providing services to taxonomists for standard genome sequencing and annotation.</title>
        <authorList>
            <consortium name="The Broad Institute Genomics Platform"/>
            <consortium name="The Broad Institute Genome Sequencing Center for Infectious Disease"/>
            <person name="Wu L."/>
            <person name="Ma J."/>
        </authorList>
    </citation>
    <scope>NUCLEOTIDE SEQUENCE [LARGE SCALE GENOMIC DNA]</scope>
    <source>
        <strain evidence="5">JCM 9731</strain>
    </source>
</reference>
<dbReference type="PIRSF" id="PIRSF002741">
    <property type="entry name" value="MppA"/>
    <property type="match status" value="1"/>
</dbReference>
<evidence type="ECO:0000259" key="3">
    <source>
        <dbReference type="Pfam" id="PF00496"/>
    </source>
</evidence>
<feature type="signal peptide" evidence="2">
    <location>
        <begin position="1"/>
        <end position="20"/>
    </location>
</feature>
<dbReference type="Gene3D" id="3.10.105.10">
    <property type="entry name" value="Dipeptide-binding Protein, Domain 3"/>
    <property type="match status" value="1"/>
</dbReference>
<evidence type="ECO:0000256" key="1">
    <source>
        <dbReference type="SAM" id="MobiDB-lite"/>
    </source>
</evidence>
<feature type="chain" id="PRO_5047474337" evidence="2">
    <location>
        <begin position="21"/>
        <end position="563"/>
    </location>
</feature>
<dbReference type="RefSeq" id="WP_343795733.1">
    <property type="nucleotide sequence ID" value="NZ_BAAADJ010000004.1"/>
</dbReference>
<name>A0ABN0VSR0_9BACI</name>
<evidence type="ECO:0000256" key="2">
    <source>
        <dbReference type="SAM" id="SignalP"/>
    </source>
</evidence>
<evidence type="ECO:0000313" key="4">
    <source>
        <dbReference type="EMBL" id="GAA0315958.1"/>
    </source>
</evidence>
<dbReference type="Proteomes" id="UP001500782">
    <property type="component" value="Unassembled WGS sequence"/>
</dbReference>
<keyword evidence="2" id="KW-0732">Signal</keyword>
<dbReference type="Gene3D" id="3.90.76.10">
    <property type="entry name" value="Dipeptide-binding Protein, Domain 1"/>
    <property type="match status" value="1"/>
</dbReference>
<dbReference type="Gene3D" id="3.40.190.10">
    <property type="entry name" value="Periplasmic binding protein-like II"/>
    <property type="match status" value="1"/>
</dbReference>
<protein>
    <submittedName>
        <fullName evidence="4">Oligopeptide ABC transporter substrate-binding protein OppA</fullName>
    </submittedName>
</protein>
<dbReference type="PANTHER" id="PTHR30290">
    <property type="entry name" value="PERIPLASMIC BINDING COMPONENT OF ABC TRANSPORTER"/>
    <property type="match status" value="1"/>
</dbReference>
<evidence type="ECO:0000313" key="5">
    <source>
        <dbReference type="Proteomes" id="UP001500782"/>
    </source>
</evidence>
<dbReference type="InterPro" id="IPR030678">
    <property type="entry name" value="Peptide/Ni-bd"/>
</dbReference>
<accession>A0ABN0VSR0</accession>
<dbReference type="EMBL" id="BAAADJ010000004">
    <property type="protein sequence ID" value="GAA0315958.1"/>
    <property type="molecule type" value="Genomic_DNA"/>
</dbReference>
<dbReference type="InterPro" id="IPR039424">
    <property type="entry name" value="SBP_5"/>
</dbReference>
<dbReference type="InterPro" id="IPR000914">
    <property type="entry name" value="SBP_5_dom"/>
</dbReference>
<dbReference type="CDD" id="cd08504">
    <property type="entry name" value="PBP2_OppA"/>
    <property type="match status" value="1"/>
</dbReference>
<gene>
    <name evidence="4" type="primary">oppA</name>
    <name evidence="4" type="ORF">GCM10008967_03120</name>
</gene>
<feature type="compositionally biased region" description="Acidic residues" evidence="1">
    <location>
        <begin position="28"/>
        <end position="51"/>
    </location>
</feature>
<proteinExistence type="predicted"/>
<feature type="region of interest" description="Disordered" evidence="1">
    <location>
        <begin position="25"/>
        <end position="59"/>
    </location>
</feature>
<organism evidence="4 5">
    <name type="scientific">Bacillus carboniphilus</name>
    <dbReference type="NCBI Taxonomy" id="86663"/>
    <lineage>
        <taxon>Bacteria</taxon>
        <taxon>Bacillati</taxon>
        <taxon>Bacillota</taxon>
        <taxon>Bacilli</taxon>
        <taxon>Bacillales</taxon>
        <taxon>Bacillaceae</taxon>
        <taxon>Bacillus</taxon>
    </lineage>
</organism>
<dbReference type="Pfam" id="PF00496">
    <property type="entry name" value="SBP_bac_5"/>
    <property type="match status" value="1"/>
</dbReference>